<comment type="caution">
    <text evidence="1">The sequence shown here is derived from an EMBL/GenBank/DDBJ whole genome shotgun (WGS) entry which is preliminary data.</text>
</comment>
<gene>
    <name evidence="1" type="ORF">AWB78_07344</name>
</gene>
<organism evidence="1 2">
    <name type="scientific">Caballeronia calidae</name>
    <dbReference type="NCBI Taxonomy" id="1777139"/>
    <lineage>
        <taxon>Bacteria</taxon>
        <taxon>Pseudomonadati</taxon>
        <taxon>Pseudomonadota</taxon>
        <taxon>Betaproteobacteria</taxon>
        <taxon>Burkholderiales</taxon>
        <taxon>Burkholderiaceae</taxon>
        <taxon>Caballeronia</taxon>
    </lineage>
</organism>
<dbReference type="Proteomes" id="UP000071859">
    <property type="component" value="Unassembled WGS sequence"/>
</dbReference>
<dbReference type="EMBL" id="FCOX02000075">
    <property type="protein sequence ID" value="SAL05182.1"/>
    <property type="molecule type" value="Genomic_DNA"/>
</dbReference>
<name>A0A158EE60_9BURK</name>
<evidence type="ECO:0000313" key="2">
    <source>
        <dbReference type="Proteomes" id="UP000071859"/>
    </source>
</evidence>
<reference evidence="1" key="1">
    <citation type="submission" date="2016-01" db="EMBL/GenBank/DDBJ databases">
        <authorList>
            <person name="Peeters C."/>
        </authorList>
    </citation>
    <scope>NUCLEOTIDE SEQUENCE</scope>
    <source>
        <strain evidence="1">LMG 29321</strain>
    </source>
</reference>
<protein>
    <submittedName>
        <fullName evidence="1">Uncharacterized protein</fullName>
    </submittedName>
</protein>
<sequence length="263" mass="29964">MAASGVGRGLLNVRTYKSRADCFWPASARSPTNRRSDFGLLSHLERVVDFNAQLAHCALQFGMCKEQLNCAQIFRSPIDQRSFGTAHRVSPIRRVVEPNRCNPAVNIPRVLPCRQMRRGTQPTWEQVIDGFQSSCRDPGRDAMQCLFRDFELNRTSGFLLHERCPRNDVAAHAYVLHLQSRQIARSEFAVDRQVEHCQITNVRRHLQARPNSPNRDRCRLFSIQIVGGSFDIGVTTSLEMTECSQPNKKEKHLHVVATGFLYC</sequence>
<proteinExistence type="predicted"/>
<dbReference type="AlphaFoldDB" id="A0A158EE60"/>
<evidence type="ECO:0000313" key="1">
    <source>
        <dbReference type="EMBL" id="SAL05182.1"/>
    </source>
</evidence>
<keyword evidence="2" id="KW-1185">Reference proteome</keyword>
<accession>A0A158EE60</accession>